<dbReference type="AlphaFoldDB" id="A0AA85BCB7"/>
<dbReference type="GO" id="GO:0035861">
    <property type="term" value="C:site of double-strand break"/>
    <property type="evidence" value="ECO:0007669"/>
    <property type="project" value="TreeGrafter"/>
</dbReference>
<evidence type="ECO:0000313" key="22">
    <source>
        <dbReference type="WBParaSite" id="SMTH1_41690.1"/>
    </source>
</evidence>
<dbReference type="GO" id="GO:0008296">
    <property type="term" value="F:3'-5'-DNA exonuclease activity"/>
    <property type="evidence" value="ECO:0007669"/>
    <property type="project" value="InterPro"/>
</dbReference>
<evidence type="ECO:0000256" key="15">
    <source>
        <dbReference type="ARBA" id="ARBA00023254"/>
    </source>
</evidence>
<evidence type="ECO:0000256" key="17">
    <source>
        <dbReference type="PIRSR" id="PIRSR000882-1"/>
    </source>
</evidence>
<feature type="domain" description="Mre11 DNA-binding" evidence="20">
    <location>
        <begin position="292"/>
        <end position="515"/>
    </location>
</feature>
<comment type="subcellular location">
    <subcellularLocation>
        <location evidence="3">Chromosome</location>
    </subcellularLocation>
    <subcellularLocation>
        <location evidence="2 16">Nucleus</location>
    </subcellularLocation>
</comment>
<dbReference type="InterPro" id="IPR041796">
    <property type="entry name" value="Mre11_N"/>
</dbReference>
<keyword evidence="13 16" id="KW-0464">Manganese</keyword>
<evidence type="ECO:0000256" key="13">
    <source>
        <dbReference type="ARBA" id="ARBA00023211"/>
    </source>
</evidence>
<dbReference type="Gene3D" id="3.30.110.110">
    <property type="entry name" value="Mre11, capping domain"/>
    <property type="match status" value="1"/>
</dbReference>
<dbReference type="CDD" id="cd00840">
    <property type="entry name" value="MPP_Mre11_N"/>
    <property type="match status" value="1"/>
</dbReference>
<keyword evidence="10 16" id="KW-0378">Hydrolase</keyword>
<evidence type="ECO:0000256" key="9">
    <source>
        <dbReference type="ARBA" id="ARBA00022763"/>
    </source>
</evidence>
<evidence type="ECO:0000256" key="2">
    <source>
        <dbReference type="ARBA" id="ARBA00004123"/>
    </source>
</evidence>
<keyword evidence="14 16" id="KW-0539">Nucleus</keyword>
<dbReference type="Pfam" id="PF00149">
    <property type="entry name" value="Metallophos"/>
    <property type="match status" value="1"/>
</dbReference>
<feature type="region of interest" description="Disordered" evidence="19">
    <location>
        <begin position="563"/>
        <end position="595"/>
    </location>
</feature>
<dbReference type="FunFam" id="3.60.21.10:FF:000011">
    <property type="entry name" value="Double-strand break repair protein"/>
    <property type="match status" value="1"/>
</dbReference>
<dbReference type="GO" id="GO:0000014">
    <property type="term" value="F:single-stranded DNA endodeoxyribonuclease activity"/>
    <property type="evidence" value="ECO:0007669"/>
    <property type="project" value="TreeGrafter"/>
</dbReference>
<sequence length="774" mass="86758">MPNADSNENVLRVLVSTDNHVGYAEKDGLRGQDSFRTFEEILRLAVSHNVDFILFAGDIFHESRPSMRSLHEVMRLLRMYCLGSKPVQFEFLSEAKTIFANTAFHTANYLDGNLNVGIPVFTIHGNHDDPSGPGGLCAADLLHTAGLINLFGKFSSVERIDLTPVLLRKGNTRVALYGLGSVREERLHRLFLNNNVTFYRPTECVDDWFSICTVHQNRVHHGPTSYLPENFLPDFLDLVIWGHEHECRVEPEWNSSKNFYVVQPGSSVATALSEGEAQNKAVALLEIREKEFKVTRLPLRTVRPFLFKDLILQDYAPKLDPNAFDIVKRIESICDKLIESEISKAVTCSSEALASELNVDASKSTSATEYECNENIKITSTQRLLPPVEPLIRLRVDLSGGFESFSGLRFGQKFVGRVANPKDLIVFNRNREKLAAAQANRALKSGLQNSTICSDPDEMEVESKKVGLNSAEVEELVRHYLLQMVESKGQKPSEELTCGLSLFTTRELERGLRRYVDRGISDAINHISSSVLNKAIRHLRLRKAPEERIITDILTFCCTRSANSTQNEDSDKEENEDKYSPIKPSSNPKVETLANTKSTGLQELEWSLEEDEAEQIPKHSNLTPEKVRVNKVSGKATLQTKQATNKKSVPSCQLILQTKDDFGFDSDQDEATTLADMVEEVSTDDDDISSSLNEGKSSNQNYVGKSPVNPLNEALPKTKRSGRGRGVRTDTAFSGSTRGRGNNRRVGSKSGSQQINNDDDRLDFDFRRKRRKVE</sequence>
<dbReference type="GO" id="GO:0000723">
    <property type="term" value="P:telomere maintenance"/>
    <property type="evidence" value="ECO:0007669"/>
    <property type="project" value="TreeGrafter"/>
</dbReference>
<comment type="cofactor">
    <cofactor evidence="1 16">
        <name>Mn(2+)</name>
        <dbReference type="ChEBI" id="CHEBI:29035"/>
    </cofactor>
</comment>
<dbReference type="GO" id="GO:0031573">
    <property type="term" value="P:mitotic intra-S DNA damage checkpoint signaling"/>
    <property type="evidence" value="ECO:0007669"/>
    <property type="project" value="TreeGrafter"/>
</dbReference>
<evidence type="ECO:0000256" key="4">
    <source>
        <dbReference type="ARBA" id="ARBA00009028"/>
    </source>
</evidence>
<proteinExistence type="inferred from homology"/>
<dbReference type="Gene3D" id="3.60.21.10">
    <property type="match status" value="1"/>
</dbReference>
<dbReference type="GO" id="GO:0007095">
    <property type="term" value="P:mitotic G2 DNA damage checkpoint signaling"/>
    <property type="evidence" value="ECO:0007669"/>
    <property type="project" value="TreeGrafter"/>
</dbReference>
<dbReference type="SUPFAM" id="SSF56300">
    <property type="entry name" value="Metallo-dependent phosphatases"/>
    <property type="match status" value="1"/>
</dbReference>
<evidence type="ECO:0000256" key="3">
    <source>
        <dbReference type="ARBA" id="ARBA00004286"/>
    </source>
</evidence>
<feature type="compositionally biased region" description="Polar residues" evidence="19">
    <location>
        <begin position="689"/>
        <end position="703"/>
    </location>
</feature>
<dbReference type="GO" id="GO:0006303">
    <property type="term" value="P:double-strand break repair via nonhomologous end joining"/>
    <property type="evidence" value="ECO:0007669"/>
    <property type="project" value="TreeGrafter"/>
</dbReference>
<dbReference type="InterPro" id="IPR029052">
    <property type="entry name" value="Metallo-depent_PP-like"/>
</dbReference>
<keyword evidence="5" id="KW-0158">Chromosome</keyword>
<evidence type="ECO:0000256" key="12">
    <source>
        <dbReference type="ARBA" id="ARBA00023204"/>
    </source>
</evidence>
<accession>A0AA85BCB7</accession>
<evidence type="ECO:0000256" key="19">
    <source>
        <dbReference type="SAM" id="MobiDB-lite"/>
    </source>
</evidence>
<dbReference type="PANTHER" id="PTHR10139">
    <property type="entry name" value="DOUBLE-STRAND BREAK REPAIR PROTEIN MRE11"/>
    <property type="match status" value="1"/>
</dbReference>
<dbReference type="GO" id="GO:0042138">
    <property type="term" value="P:meiotic DNA double-strand break formation"/>
    <property type="evidence" value="ECO:0007669"/>
    <property type="project" value="TreeGrafter"/>
</dbReference>
<dbReference type="InterPro" id="IPR007281">
    <property type="entry name" value="Mre11_DNA-bd"/>
</dbReference>
<evidence type="ECO:0000256" key="6">
    <source>
        <dbReference type="ARBA" id="ARBA00022722"/>
    </source>
</evidence>
<dbReference type="GO" id="GO:0030870">
    <property type="term" value="C:Mre11 complex"/>
    <property type="evidence" value="ECO:0007669"/>
    <property type="project" value="UniProtKB-UniRule"/>
</dbReference>
<dbReference type="Pfam" id="PF04152">
    <property type="entry name" value="Mre11_DNA_bind"/>
    <property type="match status" value="1"/>
</dbReference>
<feature type="compositionally biased region" description="Basic residues" evidence="19">
    <location>
        <begin position="717"/>
        <end position="726"/>
    </location>
</feature>
<evidence type="ECO:0000256" key="10">
    <source>
        <dbReference type="ARBA" id="ARBA00022801"/>
    </source>
</evidence>
<evidence type="ECO:0000256" key="1">
    <source>
        <dbReference type="ARBA" id="ARBA00001936"/>
    </source>
</evidence>
<keyword evidence="11 16" id="KW-0269">Exonuclease</keyword>
<dbReference type="PANTHER" id="PTHR10139:SF1">
    <property type="entry name" value="DOUBLE-STRAND BREAK REPAIR PROTEIN MRE11"/>
    <property type="match status" value="1"/>
</dbReference>
<evidence type="ECO:0000256" key="14">
    <source>
        <dbReference type="ARBA" id="ARBA00023242"/>
    </source>
</evidence>
<dbReference type="NCBIfam" id="TIGR00583">
    <property type="entry name" value="mre11"/>
    <property type="match status" value="1"/>
</dbReference>
<dbReference type="SMART" id="SM01347">
    <property type="entry name" value="Mre11_DNA_bind"/>
    <property type="match status" value="1"/>
</dbReference>
<feature type="compositionally biased region" description="Acidic residues" evidence="19">
    <location>
        <begin position="677"/>
        <end position="688"/>
    </location>
</feature>
<evidence type="ECO:0000256" key="8">
    <source>
        <dbReference type="ARBA" id="ARBA00022759"/>
    </source>
</evidence>
<comment type="similarity">
    <text evidence="4 16 18">Belongs to the MRE11/RAD32 family.</text>
</comment>
<keyword evidence="6 16" id="KW-0540">Nuclease</keyword>
<evidence type="ECO:0000256" key="7">
    <source>
        <dbReference type="ARBA" id="ARBA00022723"/>
    </source>
</evidence>
<feature type="active site" description="Proton donor" evidence="17">
    <location>
        <position position="127"/>
    </location>
</feature>
<keyword evidence="8 16" id="KW-0255">Endonuclease</keyword>
<feature type="compositionally biased region" description="Polar residues" evidence="19">
    <location>
        <begin position="583"/>
        <end position="595"/>
    </location>
</feature>
<evidence type="ECO:0000256" key="18">
    <source>
        <dbReference type="RuleBase" id="RU003447"/>
    </source>
</evidence>
<dbReference type="PIRSF" id="PIRSF000882">
    <property type="entry name" value="DSB_repair_MRE11"/>
    <property type="match status" value="1"/>
</dbReference>
<organism evidence="21 22">
    <name type="scientific">Schistosoma mattheei</name>
    <dbReference type="NCBI Taxonomy" id="31246"/>
    <lineage>
        <taxon>Eukaryota</taxon>
        <taxon>Metazoa</taxon>
        <taxon>Spiralia</taxon>
        <taxon>Lophotrochozoa</taxon>
        <taxon>Platyhelminthes</taxon>
        <taxon>Trematoda</taxon>
        <taxon>Digenea</taxon>
        <taxon>Strigeidida</taxon>
        <taxon>Schistosomatoidea</taxon>
        <taxon>Schistosomatidae</taxon>
        <taxon>Schistosoma</taxon>
    </lineage>
</organism>
<feature type="region of interest" description="Disordered" evidence="19">
    <location>
        <begin position="675"/>
        <end position="774"/>
    </location>
</feature>
<keyword evidence="9 16" id="KW-0227">DNA damage</keyword>
<evidence type="ECO:0000256" key="16">
    <source>
        <dbReference type="PIRNR" id="PIRNR000882"/>
    </source>
</evidence>
<dbReference type="Proteomes" id="UP000050791">
    <property type="component" value="Unassembled WGS sequence"/>
</dbReference>
<evidence type="ECO:0000256" key="5">
    <source>
        <dbReference type="ARBA" id="ARBA00022454"/>
    </source>
</evidence>
<dbReference type="InterPro" id="IPR038487">
    <property type="entry name" value="Mre11_capping_dom"/>
</dbReference>
<dbReference type="WBParaSite" id="SMTH1_41690.1">
    <property type="protein sequence ID" value="SMTH1_41690.1"/>
    <property type="gene ID" value="SMTH1_41690"/>
</dbReference>
<dbReference type="GO" id="GO:0097552">
    <property type="term" value="P:mitochondrial double-strand break repair via homologous recombination"/>
    <property type="evidence" value="ECO:0007669"/>
    <property type="project" value="TreeGrafter"/>
</dbReference>
<dbReference type="GO" id="GO:0030145">
    <property type="term" value="F:manganese ion binding"/>
    <property type="evidence" value="ECO:0007669"/>
    <property type="project" value="UniProtKB-UniRule"/>
</dbReference>
<reference evidence="22" key="1">
    <citation type="submission" date="2023-11" db="UniProtKB">
        <authorList>
            <consortium name="WormBaseParasite"/>
        </authorList>
    </citation>
    <scope>IDENTIFICATION</scope>
</reference>
<protein>
    <recommendedName>
        <fullName evidence="16">Double-strand break repair protein</fullName>
    </recommendedName>
</protein>
<dbReference type="InterPro" id="IPR003701">
    <property type="entry name" value="Mre11"/>
</dbReference>
<keyword evidence="15 16" id="KW-0469">Meiosis</keyword>
<comment type="function">
    <text evidence="16">Core component of the MRN complex, which plays a central role in double-strand break (DSB) repair, DNA recombination, maintenance of telomere integrity and meiosis. The MRN complex is involved in the repair of DNA double-strand breaks (DSBs) via homologous recombination (HR), an error-free mechanism which primarily occurs during S and G2 phases. The complex (1) mediates the end resection of damaged DNA, which generates proper single-stranded DNA, a key initial steps in HR, and is (2) required for the recruitment of other repair factors and efficient activation of ATM and ATR upon DNA damage. Within the MRN complex, MRE11 possesses both single-strand endonuclease activity and double-strand-specific 3'-5' exonuclease activity. MRE11 first endonucleolytically cleaves the 5' strand at DNA DSB ends to prevent non-homologous end joining (NHEJ) and licence HR. It then generates a single-stranded DNA gap via 3' to 5' exonucleolytic degradation, which is required for single-strand invasion and recombination.</text>
</comment>
<dbReference type="GO" id="GO:0000724">
    <property type="term" value="P:double-strand break repair via homologous recombination"/>
    <property type="evidence" value="ECO:0007669"/>
    <property type="project" value="TreeGrafter"/>
</dbReference>
<evidence type="ECO:0000256" key="11">
    <source>
        <dbReference type="ARBA" id="ARBA00022839"/>
    </source>
</evidence>
<evidence type="ECO:0000259" key="20">
    <source>
        <dbReference type="SMART" id="SM01347"/>
    </source>
</evidence>
<evidence type="ECO:0000313" key="21">
    <source>
        <dbReference type="Proteomes" id="UP000050791"/>
    </source>
</evidence>
<dbReference type="InterPro" id="IPR004843">
    <property type="entry name" value="Calcineurin-like_PHP"/>
</dbReference>
<keyword evidence="7" id="KW-0479">Metal-binding</keyword>
<keyword evidence="12 16" id="KW-0234">DNA repair</keyword>
<name>A0AA85BCB7_9TREM</name>